<protein>
    <recommendedName>
        <fullName evidence="4">Lipid-A-disaccharide synthase</fullName>
        <ecNumber evidence="3">2.4.1.182</ecNumber>
    </recommendedName>
</protein>
<evidence type="ECO:0000256" key="1">
    <source>
        <dbReference type="ARBA" id="ARBA00002056"/>
    </source>
</evidence>
<name>A0A429YX76_9HYPH</name>
<dbReference type="GO" id="GO:0005543">
    <property type="term" value="F:phospholipid binding"/>
    <property type="evidence" value="ECO:0007669"/>
    <property type="project" value="TreeGrafter"/>
</dbReference>
<keyword evidence="8 11" id="KW-0808">Transferase</keyword>
<keyword evidence="6" id="KW-0441">Lipid A biosynthesis</keyword>
<evidence type="ECO:0000256" key="6">
    <source>
        <dbReference type="ARBA" id="ARBA00022556"/>
    </source>
</evidence>
<dbReference type="GO" id="GO:0009245">
    <property type="term" value="P:lipid A biosynthetic process"/>
    <property type="evidence" value="ECO:0007669"/>
    <property type="project" value="UniProtKB-KW"/>
</dbReference>
<evidence type="ECO:0000256" key="4">
    <source>
        <dbReference type="ARBA" id="ARBA00020902"/>
    </source>
</evidence>
<evidence type="ECO:0000256" key="2">
    <source>
        <dbReference type="ARBA" id="ARBA00007868"/>
    </source>
</evidence>
<keyword evidence="7 11" id="KW-0328">Glycosyltransferase</keyword>
<evidence type="ECO:0000256" key="7">
    <source>
        <dbReference type="ARBA" id="ARBA00022676"/>
    </source>
</evidence>
<keyword evidence="9" id="KW-0443">Lipid metabolism</keyword>
<dbReference type="RefSeq" id="WP_126700338.1">
    <property type="nucleotide sequence ID" value="NZ_RWKW01000043.1"/>
</dbReference>
<evidence type="ECO:0000313" key="12">
    <source>
        <dbReference type="Proteomes" id="UP000278398"/>
    </source>
</evidence>
<comment type="catalytic activity">
    <reaction evidence="10">
        <text>a lipid X + a UDP-2-N,3-O-bis[(3R)-3-hydroxyacyl]-alpha-D-glucosamine = a lipid A disaccharide + UDP + H(+)</text>
        <dbReference type="Rhea" id="RHEA:67828"/>
        <dbReference type="ChEBI" id="CHEBI:15378"/>
        <dbReference type="ChEBI" id="CHEBI:58223"/>
        <dbReference type="ChEBI" id="CHEBI:137748"/>
        <dbReference type="ChEBI" id="CHEBI:176338"/>
        <dbReference type="ChEBI" id="CHEBI:176343"/>
        <dbReference type="EC" id="2.4.1.182"/>
    </reaction>
</comment>
<reference evidence="11 12" key="1">
    <citation type="submission" date="2018-12" db="EMBL/GenBank/DDBJ databases">
        <title>Mesorhizobium carbonis sp. nov., isolated from coal mine water.</title>
        <authorList>
            <person name="Xin W."/>
            <person name="Xu Z."/>
            <person name="Xiang F."/>
            <person name="Zhang J."/>
            <person name="Xi L."/>
            <person name="Liu J."/>
        </authorList>
    </citation>
    <scope>NUCLEOTIDE SEQUENCE [LARGE SCALE GENOMIC DNA]</scope>
    <source>
        <strain evidence="11 12">B2.3</strain>
    </source>
</reference>
<dbReference type="Proteomes" id="UP000278398">
    <property type="component" value="Unassembled WGS sequence"/>
</dbReference>
<organism evidence="11 12">
    <name type="scientific">Aquibium carbonis</name>
    <dbReference type="NCBI Taxonomy" id="2495581"/>
    <lineage>
        <taxon>Bacteria</taxon>
        <taxon>Pseudomonadati</taxon>
        <taxon>Pseudomonadota</taxon>
        <taxon>Alphaproteobacteria</taxon>
        <taxon>Hyphomicrobiales</taxon>
        <taxon>Phyllobacteriaceae</taxon>
        <taxon>Aquibium</taxon>
    </lineage>
</organism>
<dbReference type="AlphaFoldDB" id="A0A429YX76"/>
<dbReference type="GO" id="GO:0008915">
    <property type="term" value="F:lipid-A-disaccharide synthase activity"/>
    <property type="evidence" value="ECO:0007669"/>
    <property type="project" value="UniProtKB-EC"/>
</dbReference>
<keyword evidence="12" id="KW-1185">Reference proteome</keyword>
<dbReference type="PANTHER" id="PTHR30372">
    <property type="entry name" value="LIPID-A-DISACCHARIDE SYNTHASE"/>
    <property type="match status" value="1"/>
</dbReference>
<evidence type="ECO:0000256" key="8">
    <source>
        <dbReference type="ARBA" id="ARBA00022679"/>
    </source>
</evidence>
<dbReference type="PANTHER" id="PTHR30372:SF4">
    <property type="entry name" value="LIPID-A-DISACCHARIDE SYNTHASE, MITOCHONDRIAL-RELATED"/>
    <property type="match status" value="1"/>
</dbReference>
<evidence type="ECO:0000256" key="3">
    <source>
        <dbReference type="ARBA" id="ARBA00012687"/>
    </source>
</evidence>
<comment type="function">
    <text evidence="1">Condensation of UDP-2,3-diacylglucosamine and 2,3-diacylglucosamine-1-phosphate to form lipid A disaccharide, a precursor of lipid A, a phosphorylated glycolipid that anchors the lipopolysaccharide to the outer membrane of the cell.</text>
</comment>
<dbReference type="SUPFAM" id="SSF53756">
    <property type="entry name" value="UDP-Glycosyltransferase/glycogen phosphorylase"/>
    <property type="match status" value="1"/>
</dbReference>
<dbReference type="EMBL" id="RWKW01000043">
    <property type="protein sequence ID" value="RST86050.1"/>
    <property type="molecule type" value="Genomic_DNA"/>
</dbReference>
<dbReference type="Pfam" id="PF02684">
    <property type="entry name" value="LpxB"/>
    <property type="match status" value="1"/>
</dbReference>
<proteinExistence type="inferred from homology"/>
<dbReference type="InterPro" id="IPR003835">
    <property type="entry name" value="Glyco_trans_19"/>
</dbReference>
<accession>A0A429YX76</accession>
<dbReference type="EC" id="2.4.1.182" evidence="3"/>
<comment type="caution">
    <text evidence="11">The sequence shown here is derived from an EMBL/GenBank/DDBJ whole genome shotgun (WGS) entry which is preliminary data.</text>
</comment>
<dbReference type="OrthoDB" id="9801642at2"/>
<gene>
    <name evidence="11" type="ORF">EJC49_12875</name>
</gene>
<evidence type="ECO:0000256" key="9">
    <source>
        <dbReference type="ARBA" id="ARBA00023098"/>
    </source>
</evidence>
<keyword evidence="5" id="KW-0444">Lipid biosynthesis</keyword>
<sequence>MTAGPLRIAIVAGEESGDLLGADLVAALQAATGRKVELVGVGGPHLQALGLRTLFDPGEIALMGVAAVVARLPRLVRRIGQTAAAIVAADPDCLITIDVPDFSLRVAKKVHDAAQGMPKVHYVCPSVWAWRPARAERMAAFIDHVLCLLPFETAELARMKGPAGTYVGHRLAHEPRLIAAADRQRTRPPRRPGEPATLLVLPGSRRGEVSRLIEPFRATVDILAARGTPARILMPTVPHVEAMVRAGTADWSVKPDILTTVDEKYRAFGEADAALAASGTVTLELALGRVPTLACYKADALMRAVYPMIGIWTASLPNLVADSPVVPEFYDHFVRPAMIARHLELLLAETPARAGQLAGFDRIIDAMATDRPSGVIAAEAVLATIDRRRNG</sequence>
<evidence type="ECO:0000256" key="5">
    <source>
        <dbReference type="ARBA" id="ARBA00022516"/>
    </source>
</evidence>
<evidence type="ECO:0000256" key="10">
    <source>
        <dbReference type="ARBA" id="ARBA00048975"/>
    </source>
</evidence>
<dbReference type="GO" id="GO:0016020">
    <property type="term" value="C:membrane"/>
    <property type="evidence" value="ECO:0007669"/>
    <property type="project" value="GOC"/>
</dbReference>
<evidence type="ECO:0000313" key="11">
    <source>
        <dbReference type="EMBL" id="RST86050.1"/>
    </source>
</evidence>
<comment type="similarity">
    <text evidence="2">Belongs to the LpxB family.</text>
</comment>